<evidence type="ECO:0000256" key="1">
    <source>
        <dbReference type="SAM" id="MobiDB-lite"/>
    </source>
</evidence>
<dbReference type="RefSeq" id="WP_344038624.1">
    <property type="nucleotide sequence ID" value="NZ_BAAAKE010000012.1"/>
</dbReference>
<organism evidence="3 4">
    <name type="scientific">Saccharothrix xinjiangensis</name>
    <dbReference type="NCBI Taxonomy" id="204798"/>
    <lineage>
        <taxon>Bacteria</taxon>
        <taxon>Bacillati</taxon>
        <taxon>Actinomycetota</taxon>
        <taxon>Actinomycetes</taxon>
        <taxon>Pseudonocardiales</taxon>
        <taxon>Pseudonocardiaceae</taxon>
        <taxon>Saccharothrix</taxon>
    </lineage>
</organism>
<accession>A0ABV9Y0I7</accession>
<name>A0ABV9Y0I7_9PSEU</name>
<sequence length="620" mass="65642">MSEGWLALPDVAAAGSWGVAARAVLAGAEVVPHASGRPWLVGRWAPDEFTVVEAGPVRVAVIGCCPVAATRLGGVVAGVRHVRELDAVVRRLPGSVHVVASVEGVLRVQGALSGVRGVFHARRDGVVLAGDRADVLAALVGAEVDERVLATRVVCSGPLPPPLGEASMWRGVLAVEPDHYLRVDRSGQAREVRWWRPPVPDAPLAAGAGAVGEALRDAVAARAGGAGLLSADLSGGMDSTSLCFLAAQGAPGLLTLRWGEAEAGNDDAVFAAQAARTLPGRGHLVLPQTGIPSIFADPGQACDAEAPYPFTRTHARTRHTAEVLAGHGSRRHLAGHGGDELFHETHAYLRDTVRRHPLIALTHVRGYRALHRWPLAATLTALADDRDPAGWWREQARRLTDPPPARYTPDLGCGVRLRAAAWATPGAVEAARGLLLDTAGRARPLAGRRGQHATLAVLRTTGPAYRQLARLFAAAGTRLEAPYLDDRVIEAALSVRPHERRTPERYKPLLAEAMRGVLPPAIAGRSTKGEFGEDVRVGLRRNLPAVLEVFADSALAARGLIDVDVLRARLLAPQVDNAAVIALEYLLGCETWLRTTTETSSTARTSSHEQGRTDEPATAS</sequence>
<evidence type="ECO:0000259" key="2">
    <source>
        <dbReference type="Pfam" id="PF00733"/>
    </source>
</evidence>
<proteinExistence type="predicted"/>
<protein>
    <submittedName>
        <fullName evidence="3">Asparagine synthase-related protein</fullName>
    </submittedName>
</protein>
<dbReference type="Gene3D" id="3.40.50.620">
    <property type="entry name" value="HUPs"/>
    <property type="match status" value="2"/>
</dbReference>
<feature type="compositionally biased region" description="Basic and acidic residues" evidence="1">
    <location>
        <begin position="606"/>
        <end position="620"/>
    </location>
</feature>
<dbReference type="SUPFAM" id="SSF52402">
    <property type="entry name" value="Adenine nucleotide alpha hydrolases-like"/>
    <property type="match status" value="1"/>
</dbReference>
<feature type="region of interest" description="Disordered" evidence="1">
    <location>
        <begin position="597"/>
        <end position="620"/>
    </location>
</feature>
<evidence type="ECO:0000313" key="3">
    <source>
        <dbReference type="EMBL" id="MFC5054161.1"/>
    </source>
</evidence>
<feature type="domain" description="Asparagine synthetase" evidence="2">
    <location>
        <begin position="211"/>
        <end position="594"/>
    </location>
</feature>
<evidence type="ECO:0000313" key="4">
    <source>
        <dbReference type="Proteomes" id="UP001595833"/>
    </source>
</evidence>
<dbReference type="EMBL" id="JBHSJB010000008">
    <property type="protein sequence ID" value="MFC5054161.1"/>
    <property type="molecule type" value="Genomic_DNA"/>
</dbReference>
<dbReference type="InterPro" id="IPR001962">
    <property type="entry name" value="Asn_synthase"/>
</dbReference>
<dbReference type="InterPro" id="IPR014729">
    <property type="entry name" value="Rossmann-like_a/b/a_fold"/>
</dbReference>
<comment type="caution">
    <text evidence="3">The sequence shown here is derived from an EMBL/GenBank/DDBJ whole genome shotgun (WGS) entry which is preliminary data.</text>
</comment>
<dbReference type="Pfam" id="PF00733">
    <property type="entry name" value="Asn_synthase"/>
    <property type="match status" value="1"/>
</dbReference>
<keyword evidence="4" id="KW-1185">Reference proteome</keyword>
<gene>
    <name evidence="3" type="ORF">ACFPFM_10360</name>
</gene>
<dbReference type="Proteomes" id="UP001595833">
    <property type="component" value="Unassembled WGS sequence"/>
</dbReference>
<reference evidence="4" key="1">
    <citation type="journal article" date="2019" name="Int. J. Syst. Evol. Microbiol.">
        <title>The Global Catalogue of Microorganisms (GCM) 10K type strain sequencing project: providing services to taxonomists for standard genome sequencing and annotation.</title>
        <authorList>
            <consortium name="The Broad Institute Genomics Platform"/>
            <consortium name="The Broad Institute Genome Sequencing Center for Infectious Disease"/>
            <person name="Wu L."/>
            <person name="Ma J."/>
        </authorList>
    </citation>
    <scope>NUCLEOTIDE SEQUENCE [LARGE SCALE GENOMIC DNA]</scope>
    <source>
        <strain evidence="4">KCTC 12848</strain>
    </source>
</reference>